<dbReference type="Proteomes" id="UP001212803">
    <property type="component" value="Chromosome"/>
</dbReference>
<evidence type="ECO:0000256" key="1">
    <source>
        <dbReference type="SAM" id="Phobius"/>
    </source>
</evidence>
<gene>
    <name evidence="2" type="ORF">O0235_11750</name>
</gene>
<keyword evidence="1" id="KW-1133">Transmembrane helix</keyword>
<dbReference type="RefSeq" id="WP_270055971.1">
    <property type="nucleotide sequence ID" value="NZ_CP115149.1"/>
</dbReference>
<evidence type="ECO:0000313" key="2">
    <source>
        <dbReference type="EMBL" id="WBL35445.1"/>
    </source>
</evidence>
<keyword evidence="3" id="KW-1185">Reference proteome</keyword>
<protein>
    <recommendedName>
        <fullName evidence="4">DUF4367 domain-containing protein</fullName>
    </recommendedName>
</protein>
<evidence type="ECO:0000313" key="3">
    <source>
        <dbReference type="Proteomes" id="UP001212803"/>
    </source>
</evidence>
<reference evidence="2 3" key="1">
    <citation type="journal article" date="2023" name="ISME J.">
        <title>Thermophilic Dehalococcoidia with unusual traits shed light on an unexpected past.</title>
        <authorList>
            <person name="Palmer M."/>
            <person name="Covington J.K."/>
            <person name="Zhou E.M."/>
            <person name="Thomas S.C."/>
            <person name="Habib N."/>
            <person name="Seymour C.O."/>
            <person name="Lai D."/>
            <person name="Johnston J."/>
            <person name="Hashimi A."/>
            <person name="Jiao J.Y."/>
            <person name="Muok A.R."/>
            <person name="Liu L."/>
            <person name="Xian W.D."/>
            <person name="Zhi X.Y."/>
            <person name="Li M.M."/>
            <person name="Silva L.P."/>
            <person name="Bowen B.P."/>
            <person name="Louie K."/>
            <person name="Briegel A."/>
            <person name="Pett-Ridge J."/>
            <person name="Weber P.K."/>
            <person name="Tocheva E.I."/>
            <person name="Woyke T."/>
            <person name="Northen T.R."/>
            <person name="Mayali X."/>
            <person name="Li W.J."/>
            <person name="Hedlund B.P."/>
        </authorList>
    </citation>
    <scope>NUCLEOTIDE SEQUENCE [LARGE SCALE GENOMIC DNA]</scope>
    <source>
        <strain evidence="2 3">YIM 72310</strain>
    </source>
</reference>
<organism evidence="2 3">
    <name type="scientific">Tepidiforma flava</name>
    <dbReference type="NCBI Taxonomy" id="3004094"/>
    <lineage>
        <taxon>Bacteria</taxon>
        <taxon>Bacillati</taxon>
        <taxon>Chloroflexota</taxon>
        <taxon>Tepidiformia</taxon>
        <taxon>Tepidiformales</taxon>
        <taxon>Tepidiformaceae</taxon>
        <taxon>Tepidiforma</taxon>
    </lineage>
</organism>
<keyword evidence="1" id="KW-0812">Transmembrane</keyword>
<keyword evidence="1" id="KW-0472">Membrane</keyword>
<dbReference type="EMBL" id="CP115149">
    <property type="protein sequence ID" value="WBL35445.1"/>
    <property type="molecule type" value="Genomic_DNA"/>
</dbReference>
<name>A0ABY7M500_9CHLR</name>
<sequence length="200" mass="19619">MSQLTTLNQRSGLPLPGPRGLAVTAAAVVAIVAGVVFAIIRTGGADEARPVPDHALAGSADIGKAFADLASRAGLDVALPASPDGLAPAAVALEPGPPGSTAGTLVLDYYAGPAPKDAAALAAYAGPRVQVIYRPGAGVPPAGGAVLTVDGREIAVQRAEGAAVYYVPFAGGLAEVRSWSTGSEPAPSDAALAPLLASIR</sequence>
<evidence type="ECO:0008006" key="4">
    <source>
        <dbReference type="Google" id="ProtNLM"/>
    </source>
</evidence>
<feature type="transmembrane region" description="Helical" evidence="1">
    <location>
        <begin position="20"/>
        <end position="40"/>
    </location>
</feature>
<proteinExistence type="predicted"/>
<accession>A0ABY7M500</accession>